<evidence type="ECO:0000313" key="1">
    <source>
        <dbReference type="EMBL" id="CCO50317.1"/>
    </source>
</evidence>
<dbReference type="InterPro" id="IPR011990">
    <property type="entry name" value="TPR-like_helical_dom_sf"/>
</dbReference>
<dbReference type="SUPFAM" id="SSF81901">
    <property type="entry name" value="HCP-like"/>
    <property type="match status" value="1"/>
</dbReference>
<organism evidence="1 2">
    <name type="scientific">Vibrio nigripulchritudo SOn1</name>
    <dbReference type="NCBI Taxonomy" id="1238450"/>
    <lineage>
        <taxon>Bacteria</taxon>
        <taxon>Pseudomonadati</taxon>
        <taxon>Pseudomonadota</taxon>
        <taxon>Gammaproteobacteria</taxon>
        <taxon>Vibrionales</taxon>
        <taxon>Vibrionaceae</taxon>
        <taxon>Vibrio</taxon>
    </lineage>
</organism>
<proteinExistence type="predicted"/>
<dbReference type="EMBL" id="CAOF01000200">
    <property type="protein sequence ID" value="CCO50317.1"/>
    <property type="molecule type" value="Genomic_DNA"/>
</dbReference>
<dbReference type="AlphaFoldDB" id="A0AAV2W1H2"/>
<name>A0AAV2W1H2_9VIBR</name>
<comment type="caution">
    <text evidence="1">The sequence shown here is derived from an EMBL/GenBank/DDBJ whole genome shotgun (WGS) entry which is preliminary data.</text>
</comment>
<dbReference type="Proteomes" id="UP000018211">
    <property type="component" value="Unassembled WGS sequence"/>
</dbReference>
<reference evidence="1 2" key="1">
    <citation type="journal article" date="2013" name="ISME J.">
        <title>Comparative genomics of pathogenic lineages of Vibrio nigripulchritudo identifies virulence-associated traits.</title>
        <authorList>
            <person name="Goudenege D."/>
            <person name="Labreuche Y."/>
            <person name="Krin E."/>
            <person name="Ansquer D."/>
            <person name="Mangenot S."/>
            <person name="Calteau A."/>
            <person name="Medigue C."/>
            <person name="Mazel D."/>
            <person name="Polz M.F."/>
            <person name="Le Roux F."/>
        </authorList>
    </citation>
    <scope>NUCLEOTIDE SEQUENCE [LARGE SCALE GENOMIC DNA]</scope>
    <source>
        <strain evidence="1 2">SOn1</strain>
    </source>
</reference>
<protein>
    <submittedName>
        <fullName evidence="1">Uncharacterized protein</fullName>
    </submittedName>
</protein>
<sequence length="350" mass="39731">MDSVSSGAREALEYTVKQGLRLHTRVPNKWFSFTSMAQQLFKKRDAGSIIKAEKLFSKALRISSIDPMARASSCHDLGVLHFSCHTTLPGGTYVNLKKAIRYLNRAVDTRQRQRFPERYASSISQLAATYRRAAHEPLWPNQGAGCLEKAASLHFQAIEFLEHSTIPRAIKDGQLAVIYFNLSSVLFDQGLHHEACIWQARSVELYLDYSDYHLPKMMNVMTPEQALGLGFARLNHFSEMMRHKELCEHIVDIAPSYGLDPLILLKVNPFNDMTVPEQQIDYLVRSTMLDPLKGNIEKLHNKQVELMNIQRTCESDAEADHLASFVQRTCSGIARILLNDLQNTKNTIGR</sequence>
<accession>A0AAV2W1H2</accession>
<dbReference type="Gene3D" id="1.25.40.10">
    <property type="entry name" value="Tetratricopeptide repeat domain"/>
    <property type="match status" value="1"/>
</dbReference>
<gene>
    <name evidence="1" type="ORF">VIBNISOn1_p0154</name>
</gene>
<evidence type="ECO:0000313" key="2">
    <source>
        <dbReference type="Proteomes" id="UP000018211"/>
    </source>
</evidence>